<dbReference type="OrthoDB" id="9769565at2"/>
<comment type="pathway">
    <text evidence="2">Cofactor biosynthesis; ubiquinone biosynthesis.</text>
</comment>
<evidence type="ECO:0000256" key="6">
    <source>
        <dbReference type="ARBA" id="ARBA00023002"/>
    </source>
</evidence>
<dbReference type="EMBL" id="CP039852">
    <property type="protein sequence ID" value="QCZ93939.1"/>
    <property type="molecule type" value="Genomic_DNA"/>
</dbReference>
<evidence type="ECO:0000259" key="9">
    <source>
        <dbReference type="Pfam" id="PF01494"/>
    </source>
</evidence>
<evidence type="ECO:0000313" key="10">
    <source>
        <dbReference type="EMBL" id="QCZ93939.1"/>
    </source>
</evidence>
<evidence type="ECO:0000256" key="5">
    <source>
        <dbReference type="ARBA" id="ARBA00022827"/>
    </source>
</evidence>
<dbReference type="GO" id="GO:0071949">
    <property type="term" value="F:FAD binding"/>
    <property type="evidence" value="ECO:0007669"/>
    <property type="project" value="InterPro"/>
</dbReference>
<evidence type="ECO:0000256" key="3">
    <source>
        <dbReference type="ARBA" id="ARBA00005349"/>
    </source>
</evidence>
<dbReference type="NCBIfam" id="TIGR01988">
    <property type="entry name" value="Ubi-OHases"/>
    <property type="match status" value="1"/>
</dbReference>
<dbReference type="GO" id="GO:0006744">
    <property type="term" value="P:ubiquinone biosynthetic process"/>
    <property type="evidence" value="ECO:0007669"/>
    <property type="project" value="UniProtKB-UniPathway"/>
</dbReference>
<protein>
    <submittedName>
        <fullName evidence="10">2-octaprenyl-3-methyl-6-methoxy-1,4-benzoquinol hydroxylase</fullName>
    </submittedName>
</protein>
<dbReference type="KEGG" id="salk:FBQ74_10805"/>
<keyword evidence="7" id="KW-0503">Monooxygenase</keyword>
<comment type="subunit">
    <text evidence="8">Component of the Ubi complex metabolon, which regroups five ubiquinone biosynthesis proteins (UbiE, UbiF, UbiG, UbiH and UbiI) and two accessory factors (UbiK and the lipid-binding protein UbiJ).</text>
</comment>
<comment type="cofactor">
    <cofactor evidence="1">
        <name>FAD</name>
        <dbReference type="ChEBI" id="CHEBI:57692"/>
    </cofactor>
</comment>
<dbReference type="InterPro" id="IPR002938">
    <property type="entry name" value="FAD-bd"/>
</dbReference>
<reference evidence="10 11" key="1">
    <citation type="submission" date="2019-04" db="EMBL/GenBank/DDBJ databases">
        <title>Salinimonas iocasae sp. nov., a halophilic bacterium isolated from the outer tube casing of tubeworms in Okinawa Trough.</title>
        <authorList>
            <person name="Zhang H."/>
            <person name="Wang H."/>
            <person name="Li C."/>
        </authorList>
    </citation>
    <scope>NUCLEOTIDE SEQUENCE [LARGE SCALE GENOMIC DNA]</scope>
    <source>
        <strain evidence="10 11">KX18D6</strain>
    </source>
</reference>
<dbReference type="FunFam" id="3.50.50.60:FF:000021">
    <property type="entry name" value="Ubiquinone biosynthesis monooxygenase COQ6"/>
    <property type="match status" value="1"/>
</dbReference>
<dbReference type="PANTHER" id="PTHR43876">
    <property type="entry name" value="UBIQUINONE BIOSYNTHESIS MONOOXYGENASE COQ6, MITOCHONDRIAL"/>
    <property type="match status" value="1"/>
</dbReference>
<evidence type="ECO:0000256" key="2">
    <source>
        <dbReference type="ARBA" id="ARBA00004749"/>
    </source>
</evidence>
<evidence type="ECO:0000256" key="8">
    <source>
        <dbReference type="ARBA" id="ARBA00065734"/>
    </source>
</evidence>
<evidence type="ECO:0000256" key="4">
    <source>
        <dbReference type="ARBA" id="ARBA00022630"/>
    </source>
</evidence>
<sequence>MYDFCVNGAGMTGAATALGLIRQGYSVALLEPRLPEQFDPEQPPDLRVSAISLASARLLKELGAWQHIPASRIRRYDRLSVWEESGARTDFDATMADTDTLGYFIENRLIQLACLQAARESKHNEKLALINAAPSSIQFNQPENDETVASVLLSTDKTISARWVIGADGAQSLVRREAGIGVSGWQYEQHALGIIVKLDKPVADWTWQEFHSSGPRAFLPMYDNIGSFIWYDSAKTIKNLSRLDNNKLKQRITESFPAHAGSFSIVDKAAFPLTRMHAQQYVRYQAILIGDAAHTINPLAGQGVNIGFKDVALLLNLIDTCDGTDTLGELLTRQYEPVRRRDNLAMMSAMDGFYWLFSNDNPPVKWLRNKMLSVAQRAIPAKRLVLKYAMGIQ</sequence>
<comment type="similarity">
    <text evidence="3">Belongs to the UbiH/COQ6 family.</text>
</comment>
<gene>
    <name evidence="10" type="primary">ubiF</name>
    <name evidence="10" type="synonym">yleB</name>
    <name evidence="10" type="ORF">FBQ74_10805</name>
</gene>
<keyword evidence="5" id="KW-0274">FAD</keyword>
<organism evidence="10 11">
    <name type="scientific">Salinimonas iocasae</name>
    <dbReference type="NCBI Taxonomy" id="2572577"/>
    <lineage>
        <taxon>Bacteria</taxon>
        <taxon>Pseudomonadati</taxon>
        <taxon>Pseudomonadota</taxon>
        <taxon>Gammaproteobacteria</taxon>
        <taxon>Alteromonadales</taxon>
        <taxon>Alteromonadaceae</taxon>
        <taxon>Alteromonas/Salinimonas group</taxon>
        <taxon>Salinimonas</taxon>
    </lineage>
</organism>
<proteinExistence type="inferred from homology"/>
<evidence type="ECO:0000256" key="1">
    <source>
        <dbReference type="ARBA" id="ARBA00001974"/>
    </source>
</evidence>
<dbReference type="PRINTS" id="PR00420">
    <property type="entry name" value="RNGMNOXGNASE"/>
</dbReference>
<dbReference type="UniPathway" id="UPA00232"/>
<dbReference type="GO" id="GO:0110142">
    <property type="term" value="C:ubiquinone biosynthesis complex"/>
    <property type="evidence" value="ECO:0007669"/>
    <property type="project" value="UniProtKB-ARBA"/>
</dbReference>
<dbReference type="Gene3D" id="3.50.50.60">
    <property type="entry name" value="FAD/NAD(P)-binding domain"/>
    <property type="match status" value="2"/>
</dbReference>
<dbReference type="SUPFAM" id="SSF51905">
    <property type="entry name" value="FAD/NAD(P)-binding domain"/>
    <property type="match status" value="1"/>
</dbReference>
<evidence type="ECO:0000256" key="7">
    <source>
        <dbReference type="ARBA" id="ARBA00023033"/>
    </source>
</evidence>
<dbReference type="InterPro" id="IPR010971">
    <property type="entry name" value="UbiH/COQ6"/>
</dbReference>
<keyword evidence="6" id="KW-0560">Oxidoreductase</keyword>
<dbReference type="Pfam" id="PF01494">
    <property type="entry name" value="FAD_binding_3"/>
    <property type="match status" value="1"/>
</dbReference>
<evidence type="ECO:0000313" key="11">
    <source>
        <dbReference type="Proteomes" id="UP000304912"/>
    </source>
</evidence>
<dbReference type="InterPro" id="IPR051205">
    <property type="entry name" value="UbiH/COQ6_monooxygenase"/>
</dbReference>
<name>A0A5B7YHJ0_9ALTE</name>
<dbReference type="GO" id="GO:0008682">
    <property type="term" value="F:3-demethoxyubiquinol 3-hydroxylase activity"/>
    <property type="evidence" value="ECO:0007669"/>
    <property type="project" value="TreeGrafter"/>
</dbReference>
<feature type="domain" description="FAD-binding" evidence="9">
    <location>
        <begin position="3"/>
        <end position="318"/>
    </location>
</feature>
<keyword evidence="4" id="KW-0285">Flavoprotein</keyword>
<accession>A0A5B7YHJ0</accession>
<keyword evidence="11" id="KW-1185">Reference proteome</keyword>
<dbReference type="AlphaFoldDB" id="A0A5B7YHJ0"/>
<dbReference type="RefSeq" id="WP_139756681.1">
    <property type="nucleotide sequence ID" value="NZ_CP039852.1"/>
</dbReference>
<dbReference type="Proteomes" id="UP000304912">
    <property type="component" value="Chromosome"/>
</dbReference>
<dbReference type="InterPro" id="IPR036188">
    <property type="entry name" value="FAD/NAD-bd_sf"/>
</dbReference>
<dbReference type="PANTHER" id="PTHR43876:SF10">
    <property type="entry name" value="3-DEMETHOXYUBIQUINOL 3-HYDROXYLASE"/>
    <property type="match status" value="1"/>
</dbReference>